<keyword evidence="3" id="KW-1185">Reference proteome</keyword>
<protein>
    <submittedName>
        <fullName evidence="2">Putative membrane protein YpjA</fullName>
    </submittedName>
</protein>
<feature type="transmembrane region" description="Helical" evidence="1">
    <location>
        <begin position="48"/>
        <end position="69"/>
    </location>
</feature>
<organism evidence="2 3">
    <name type="scientific">Tumebacillus permanentifrigoris</name>
    <dbReference type="NCBI Taxonomy" id="378543"/>
    <lineage>
        <taxon>Bacteria</taxon>
        <taxon>Bacillati</taxon>
        <taxon>Bacillota</taxon>
        <taxon>Bacilli</taxon>
        <taxon>Bacillales</taxon>
        <taxon>Alicyclobacillaceae</taxon>
        <taxon>Tumebacillus</taxon>
    </lineage>
</organism>
<comment type="caution">
    <text evidence="2">The sequence shown here is derived from an EMBL/GenBank/DDBJ whole genome shotgun (WGS) entry which is preliminary data.</text>
</comment>
<feature type="transmembrane region" description="Helical" evidence="1">
    <location>
        <begin position="16"/>
        <end position="36"/>
    </location>
</feature>
<evidence type="ECO:0000313" key="2">
    <source>
        <dbReference type="EMBL" id="PWK15534.1"/>
    </source>
</evidence>
<evidence type="ECO:0000313" key="3">
    <source>
        <dbReference type="Proteomes" id="UP000245634"/>
    </source>
</evidence>
<sequence length="195" mass="22869">MVNWSMLKLLLMNRPFLWLLFLFNLLGSIYGFYWYGNQMADTPWYWNFFVPDSPTSSSFFTLVVLLWLLRRTSPVLEMLSMVTNIKYGIWACGVIITYWSANGTVDAIDLMLMLSHGAMAVEVVLYNFNYKFDRSVLWIGACWLLFNDFVDYVYGIHPWLQDERFTADIQFWTPMLSLAVLVFVALLRRGTARSK</sequence>
<proteinExistence type="predicted"/>
<evidence type="ECO:0000256" key="1">
    <source>
        <dbReference type="SAM" id="Phobius"/>
    </source>
</evidence>
<dbReference type="RefSeq" id="WP_245884388.1">
    <property type="nucleotide sequence ID" value="NZ_QGGL01000003.1"/>
</dbReference>
<dbReference type="PANTHER" id="PTHR40042">
    <property type="entry name" value="HYPOTHETICAL MEMBRANE SPANNING PROTEIN"/>
    <property type="match status" value="1"/>
</dbReference>
<name>A0A316DC10_9BACL</name>
<dbReference type="InterPro" id="IPR009845">
    <property type="entry name" value="DUF1405"/>
</dbReference>
<feature type="transmembrane region" description="Helical" evidence="1">
    <location>
        <begin position="107"/>
        <end position="128"/>
    </location>
</feature>
<keyword evidence="1" id="KW-1133">Transmembrane helix</keyword>
<gene>
    <name evidence="2" type="ORF">C7459_10370</name>
</gene>
<dbReference type="Proteomes" id="UP000245634">
    <property type="component" value="Unassembled WGS sequence"/>
</dbReference>
<feature type="transmembrane region" description="Helical" evidence="1">
    <location>
        <begin position="169"/>
        <end position="187"/>
    </location>
</feature>
<feature type="transmembrane region" description="Helical" evidence="1">
    <location>
        <begin position="81"/>
        <end position="101"/>
    </location>
</feature>
<reference evidence="2 3" key="1">
    <citation type="submission" date="2018-05" db="EMBL/GenBank/DDBJ databases">
        <title>Genomic Encyclopedia of Type Strains, Phase IV (KMG-IV): sequencing the most valuable type-strain genomes for metagenomic binning, comparative biology and taxonomic classification.</title>
        <authorList>
            <person name="Goeker M."/>
        </authorList>
    </citation>
    <scope>NUCLEOTIDE SEQUENCE [LARGE SCALE GENOMIC DNA]</scope>
    <source>
        <strain evidence="2 3">DSM 18773</strain>
    </source>
</reference>
<dbReference type="AlphaFoldDB" id="A0A316DC10"/>
<keyword evidence="1" id="KW-0472">Membrane</keyword>
<feature type="transmembrane region" description="Helical" evidence="1">
    <location>
        <begin position="135"/>
        <end position="157"/>
    </location>
</feature>
<accession>A0A316DC10</accession>
<dbReference type="EMBL" id="QGGL01000003">
    <property type="protein sequence ID" value="PWK15534.1"/>
    <property type="molecule type" value="Genomic_DNA"/>
</dbReference>
<dbReference type="Pfam" id="PF07187">
    <property type="entry name" value="DUF1405"/>
    <property type="match status" value="1"/>
</dbReference>
<keyword evidence="1" id="KW-0812">Transmembrane</keyword>
<dbReference type="PANTHER" id="PTHR40042:SF1">
    <property type="entry name" value="DUF1405 DOMAIN-CONTAINING PROTEIN"/>
    <property type="match status" value="1"/>
</dbReference>